<accession>A0A0C3LFH7</accession>
<protein>
    <recommendedName>
        <fullName evidence="2">DUF6535 domain-containing protein</fullName>
    </recommendedName>
</protein>
<dbReference type="InterPro" id="IPR045338">
    <property type="entry name" value="DUF6535"/>
</dbReference>
<dbReference type="EMBL" id="KN823183">
    <property type="protein sequence ID" value="KIO20202.1"/>
    <property type="molecule type" value="Genomic_DNA"/>
</dbReference>
<keyword evidence="1" id="KW-0472">Membrane</keyword>
<evidence type="ECO:0000313" key="3">
    <source>
        <dbReference type="EMBL" id="KIO20202.1"/>
    </source>
</evidence>
<keyword evidence="1" id="KW-1133">Transmembrane helix</keyword>
<keyword evidence="4" id="KW-1185">Reference proteome</keyword>
<reference evidence="4" key="2">
    <citation type="submission" date="2015-01" db="EMBL/GenBank/DDBJ databases">
        <title>Evolutionary Origins and Diversification of the Mycorrhizal Mutualists.</title>
        <authorList>
            <consortium name="DOE Joint Genome Institute"/>
            <consortium name="Mycorrhizal Genomics Consortium"/>
            <person name="Kohler A."/>
            <person name="Kuo A."/>
            <person name="Nagy L.G."/>
            <person name="Floudas D."/>
            <person name="Copeland A."/>
            <person name="Barry K.W."/>
            <person name="Cichocki N."/>
            <person name="Veneault-Fourrey C."/>
            <person name="LaButti K."/>
            <person name="Lindquist E.A."/>
            <person name="Lipzen A."/>
            <person name="Lundell T."/>
            <person name="Morin E."/>
            <person name="Murat C."/>
            <person name="Riley R."/>
            <person name="Ohm R."/>
            <person name="Sun H."/>
            <person name="Tunlid A."/>
            <person name="Henrissat B."/>
            <person name="Grigoriev I.V."/>
            <person name="Hibbett D.S."/>
            <person name="Martin F."/>
        </authorList>
    </citation>
    <scope>NUCLEOTIDE SEQUENCE [LARGE SCALE GENOMIC DNA]</scope>
    <source>
        <strain evidence="4">MUT 4182</strain>
    </source>
</reference>
<feature type="non-terminal residue" evidence="3">
    <location>
        <position position="104"/>
    </location>
</feature>
<dbReference type="Proteomes" id="UP000054248">
    <property type="component" value="Unassembled WGS sequence"/>
</dbReference>
<gene>
    <name evidence="3" type="ORF">M407DRAFT_60064</name>
</gene>
<dbReference type="OrthoDB" id="3235960at2759"/>
<evidence type="ECO:0000256" key="1">
    <source>
        <dbReference type="SAM" id="Phobius"/>
    </source>
</evidence>
<keyword evidence="1" id="KW-0812">Transmembrane</keyword>
<reference evidence="3 4" key="1">
    <citation type="submission" date="2014-04" db="EMBL/GenBank/DDBJ databases">
        <authorList>
            <consortium name="DOE Joint Genome Institute"/>
            <person name="Kuo A."/>
            <person name="Girlanda M."/>
            <person name="Perotto S."/>
            <person name="Kohler A."/>
            <person name="Nagy L.G."/>
            <person name="Floudas D."/>
            <person name="Copeland A."/>
            <person name="Barry K.W."/>
            <person name="Cichocki N."/>
            <person name="Veneault-Fourrey C."/>
            <person name="LaButti K."/>
            <person name="Lindquist E.A."/>
            <person name="Lipzen A."/>
            <person name="Lundell T."/>
            <person name="Morin E."/>
            <person name="Murat C."/>
            <person name="Sun H."/>
            <person name="Tunlid A."/>
            <person name="Henrissat B."/>
            <person name="Grigoriev I.V."/>
            <person name="Hibbett D.S."/>
            <person name="Martin F."/>
            <person name="Nordberg H.P."/>
            <person name="Cantor M.N."/>
            <person name="Hua S.X."/>
        </authorList>
    </citation>
    <scope>NUCLEOTIDE SEQUENCE [LARGE SCALE GENOMIC DNA]</scope>
    <source>
        <strain evidence="3 4">MUT 4182</strain>
    </source>
</reference>
<feature type="transmembrane region" description="Helical" evidence="1">
    <location>
        <begin position="12"/>
        <end position="33"/>
    </location>
</feature>
<feature type="transmembrane region" description="Helical" evidence="1">
    <location>
        <begin position="72"/>
        <end position="94"/>
    </location>
</feature>
<dbReference type="HOGENOM" id="CLU_018688_3_1_1"/>
<feature type="domain" description="DUF6535" evidence="2">
    <location>
        <begin position="1"/>
        <end position="104"/>
    </location>
</feature>
<name>A0A0C3LFH7_9AGAM</name>
<sequence length="104" mass="11317">VKSLKDNLDGLLTFTGLFAGVNTAFLALSLPLMTADPVDDTNALLMRLVRGNNSSLNVRLPSDDFIPPPNALVVNVLFAMSLTCALLASFFAVLGRQWLAYYRK</sequence>
<proteinExistence type="predicted"/>
<dbReference type="AlphaFoldDB" id="A0A0C3LFH7"/>
<feature type="non-terminal residue" evidence="3">
    <location>
        <position position="1"/>
    </location>
</feature>
<evidence type="ECO:0000313" key="4">
    <source>
        <dbReference type="Proteomes" id="UP000054248"/>
    </source>
</evidence>
<organism evidence="3 4">
    <name type="scientific">Tulasnella calospora MUT 4182</name>
    <dbReference type="NCBI Taxonomy" id="1051891"/>
    <lineage>
        <taxon>Eukaryota</taxon>
        <taxon>Fungi</taxon>
        <taxon>Dikarya</taxon>
        <taxon>Basidiomycota</taxon>
        <taxon>Agaricomycotina</taxon>
        <taxon>Agaricomycetes</taxon>
        <taxon>Cantharellales</taxon>
        <taxon>Tulasnellaceae</taxon>
        <taxon>Tulasnella</taxon>
    </lineage>
</organism>
<dbReference type="Pfam" id="PF20153">
    <property type="entry name" value="DUF6535"/>
    <property type="match status" value="1"/>
</dbReference>
<evidence type="ECO:0000259" key="2">
    <source>
        <dbReference type="Pfam" id="PF20153"/>
    </source>
</evidence>